<dbReference type="PROSITE" id="PS00086">
    <property type="entry name" value="CYTOCHROME_P450"/>
    <property type="match status" value="1"/>
</dbReference>
<keyword evidence="6 7" id="KW-0503">Monooxygenase</keyword>
<evidence type="ECO:0000256" key="7">
    <source>
        <dbReference type="RuleBase" id="RU000461"/>
    </source>
</evidence>
<dbReference type="RefSeq" id="WP_283345624.1">
    <property type="nucleotide sequence ID" value="NZ_JASHIF010000017.1"/>
</dbReference>
<keyword evidence="9" id="KW-1185">Reference proteome</keyword>
<reference evidence="8 9" key="1">
    <citation type="submission" date="2023-05" db="EMBL/GenBank/DDBJ databases">
        <title>Novel species of genus Flectobacillus isolated from stream in China.</title>
        <authorList>
            <person name="Lu H."/>
        </authorList>
    </citation>
    <scope>NUCLEOTIDE SEQUENCE [LARGE SCALE GENOMIC DNA]</scope>
    <source>
        <strain evidence="8 9">KCTC 42575</strain>
    </source>
</reference>
<evidence type="ECO:0000256" key="1">
    <source>
        <dbReference type="ARBA" id="ARBA00010617"/>
    </source>
</evidence>
<evidence type="ECO:0000256" key="6">
    <source>
        <dbReference type="ARBA" id="ARBA00023033"/>
    </source>
</evidence>
<dbReference type="Gene3D" id="1.10.630.10">
    <property type="entry name" value="Cytochrome P450"/>
    <property type="match status" value="1"/>
</dbReference>
<accession>A0ABT6YC11</accession>
<keyword evidence="5 7" id="KW-0408">Iron</keyword>
<dbReference type="PRINTS" id="PR00385">
    <property type="entry name" value="P450"/>
</dbReference>
<dbReference type="InterPro" id="IPR050196">
    <property type="entry name" value="Cytochrome_P450_Monoox"/>
</dbReference>
<protein>
    <submittedName>
        <fullName evidence="8">Cytochrome P450</fullName>
    </submittedName>
</protein>
<comment type="caution">
    <text evidence="8">The sequence shown here is derived from an EMBL/GenBank/DDBJ whole genome shotgun (WGS) entry which is preliminary data.</text>
</comment>
<evidence type="ECO:0000313" key="8">
    <source>
        <dbReference type="EMBL" id="MDI9861127.1"/>
    </source>
</evidence>
<organism evidence="8 9">
    <name type="scientific">Flectobacillus roseus</name>
    <dbReference type="NCBI Taxonomy" id="502259"/>
    <lineage>
        <taxon>Bacteria</taxon>
        <taxon>Pseudomonadati</taxon>
        <taxon>Bacteroidota</taxon>
        <taxon>Cytophagia</taxon>
        <taxon>Cytophagales</taxon>
        <taxon>Flectobacillaceae</taxon>
        <taxon>Flectobacillus</taxon>
    </lineage>
</organism>
<keyword evidence="3 7" id="KW-0479">Metal-binding</keyword>
<dbReference type="Pfam" id="PF00067">
    <property type="entry name" value="p450"/>
    <property type="match status" value="1"/>
</dbReference>
<comment type="similarity">
    <text evidence="1 7">Belongs to the cytochrome P450 family.</text>
</comment>
<dbReference type="EMBL" id="JASHIF010000017">
    <property type="protein sequence ID" value="MDI9861127.1"/>
    <property type="molecule type" value="Genomic_DNA"/>
</dbReference>
<evidence type="ECO:0000313" key="9">
    <source>
        <dbReference type="Proteomes" id="UP001236507"/>
    </source>
</evidence>
<dbReference type="InterPro" id="IPR001128">
    <property type="entry name" value="Cyt_P450"/>
</dbReference>
<dbReference type="InterPro" id="IPR017972">
    <property type="entry name" value="Cyt_P450_CS"/>
</dbReference>
<gene>
    <name evidence="8" type="ORF">QM524_18060</name>
</gene>
<dbReference type="CDD" id="cd20620">
    <property type="entry name" value="CYP132-like"/>
    <property type="match status" value="1"/>
</dbReference>
<dbReference type="PANTHER" id="PTHR24291">
    <property type="entry name" value="CYTOCHROME P450 FAMILY 4"/>
    <property type="match status" value="1"/>
</dbReference>
<name>A0ABT6YC11_9BACT</name>
<proteinExistence type="inferred from homology"/>
<evidence type="ECO:0000256" key="2">
    <source>
        <dbReference type="ARBA" id="ARBA00022617"/>
    </source>
</evidence>
<dbReference type="PANTHER" id="PTHR24291:SF50">
    <property type="entry name" value="BIFUNCTIONAL ALBAFLAVENONE MONOOXYGENASE_TERPENE SYNTHASE"/>
    <property type="match status" value="1"/>
</dbReference>
<evidence type="ECO:0000256" key="4">
    <source>
        <dbReference type="ARBA" id="ARBA00023002"/>
    </source>
</evidence>
<dbReference type="InterPro" id="IPR036396">
    <property type="entry name" value="Cyt_P450_sf"/>
</dbReference>
<evidence type="ECO:0000256" key="3">
    <source>
        <dbReference type="ARBA" id="ARBA00022723"/>
    </source>
</evidence>
<dbReference type="SUPFAM" id="SSF48264">
    <property type="entry name" value="Cytochrome P450"/>
    <property type="match status" value="1"/>
</dbReference>
<keyword evidence="2 7" id="KW-0349">Heme</keyword>
<keyword evidence="4 7" id="KW-0560">Oxidoreductase</keyword>
<sequence>MFLKKAPVLKGVFFFGHALEFGRDPLNFLLKLQNNYERIAQLRIVYLKVYLLVNAEDIKYVLQENSKSFVKGRAYRVLGQVLGNGILTSHGEFWHRQRKLAQPAFYKQRLALLVDIMNDETMTLVKRWEATLQQENGSTTLPMTKEMMKATLLIVTKSLFGTGIDPNKIAHISQDIDTLNEILSMQMRTPVRFPMWVPTKTNQRFKAASERLDAVIQEIISTRRNALESNPEAQFDDLLQMLITAKDEETGEQMTDKQLRDEIVTLFIAGHETTAMAMSWAMYLLAQHPEIVQKMRREAQEVLGEHLPNFENIRQLTYTSQVVNEVLRLYPPAWAISRQVMEDQKIGEYLIPAKEQVFFCPYLLHRNKAYWTNPEEFNPDNFLPERIKQRPSYSYLPFGGGPRLCIGNNFALMEMQVMLALLVKHFDFEKMENVIPDPQITLKPKGNMPIKVSMTSEF</sequence>
<dbReference type="Proteomes" id="UP001236507">
    <property type="component" value="Unassembled WGS sequence"/>
</dbReference>
<dbReference type="InterPro" id="IPR002401">
    <property type="entry name" value="Cyt_P450_E_grp-I"/>
</dbReference>
<dbReference type="PRINTS" id="PR00463">
    <property type="entry name" value="EP450I"/>
</dbReference>
<evidence type="ECO:0000256" key="5">
    <source>
        <dbReference type="ARBA" id="ARBA00023004"/>
    </source>
</evidence>